<evidence type="ECO:0000313" key="3">
    <source>
        <dbReference type="Proteomes" id="UP000221165"/>
    </source>
</evidence>
<protein>
    <submittedName>
        <fullName evidence="2">Uncharacterized protein</fullName>
    </submittedName>
</protein>
<dbReference type="AlphaFoldDB" id="A0A2C6LCN2"/>
<reference evidence="2 3" key="1">
    <citation type="journal article" date="2017" name="Int. J. Parasitol.">
        <title>The genome of the protozoan parasite Cystoisospora suis and a reverse vaccinology approach to identify vaccine candidates.</title>
        <authorList>
            <person name="Palmieri N."/>
            <person name="Shrestha A."/>
            <person name="Ruttkowski B."/>
            <person name="Beck T."/>
            <person name="Vogl C."/>
            <person name="Tomley F."/>
            <person name="Blake D.P."/>
            <person name="Joachim A."/>
        </authorList>
    </citation>
    <scope>NUCLEOTIDE SEQUENCE [LARGE SCALE GENOMIC DNA]</scope>
    <source>
        <strain evidence="2 3">Wien I</strain>
    </source>
</reference>
<gene>
    <name evidence="2" type="ORF">CSUI_001452</name>
</gene>
<name>A0A2C6LCN2_9APIC</name>
<comment type="caution">
    <text evidence="2">The sequence shown here is derived from an EMBL/GenBank/DDBJ whole genome shotgun (WGS) entry which is preliminary data.</text>
</comment>
<proteinExistence type="predicted"/>
<feature type="compositionally biased region" description="Acidic residues" evidence="1">
    <location>
        <begin position="94"/>
        <end position="105"/>
    </location>
</feature>
<dbReference type="RefSeq" id="XP_067926365.1">
    <property type="nucleotide sequence ID" value="XM_068061658.1"/>
</dbReference>
<accession>A0A2C6LCN2</accession>
<dbReference type="GeneID" id="94424869"/>
<dbReference type="EMBL" id="MIGC01000577">
    <property type="protein sequence ID" value="PHJ24693.1"/>
    <property type="molecule type" value="Genomic_DNA"/>
</dbReference>
<dbReference type="VEuPathDB" id="ToxoDB:CSUI_001452"/>
<dbReference type="Proteomes" id="UP000221165">
    <property type="component" value="Unassembled WGS sequence"/>
</dbReference>
<evidence type="ECO:0000313" key="2">
    <source>
        <dbReference type="EMBL" id="PHJ24693.1"/>
    </source>
</evidence>
<keyword evidence="3" id="KW-1185">Reference proteome</keyword>
<feature type="compositionally biased region" description="Basic residues" evidence="1">
    <location>
        <begin position="74"/>
        <end position="84"/>
    </location>
</feature>
<organism evidence="2 3">
    <name type="scientific">Cystoisospora suis</name>
    <dbReference type="NCBI Taxonomy" id="483139"/>
    <lineage>
        <taxon>Eukaryota</taxon>
        <taxon>Sar</taxon>
        <taxon>Alveolata</taxon>
        <taxon>Apicomplexa</taxon>
        <taxon>Conoidasida</taxon>
        <taxon>Coccidia</taxon>
        <taxon>Eucoccidiorida</taxon>
        <taxon>Eimeriorina</taxon>
        <taxon>Sarcocystidae</taxon>
        <taxon>Cystoisospora</taxon>
    </lineage>
</organism>
<feature type="region of interest" description="Disordered" evidence="1">
    <location>
        <begin position="1"/>
        <end position="105"/>
    </location>
</feature>
<evidence type="ECO:0000256" key="1">
    <source>
        <dbReference type="SAM" id="MobiDB-lite"/>
    </source>
</evidence>
<sequence length="105" mass="12642">MKEGKKERKRRWRRGDEDSSRNRRRSPRTTRASPGATRRLRQTERQVSPRFKCPPKENVFSQSSTCLEKETYSRHLHLKQKKKKSQGEKKKNGEEEEEEEIKDRS</sequence>